<comment type="caution">
    <text evidence="2">The sequence shown here is derived from an EMBL/GenBank/DDBJ whole genome shotgun (WGS) entry which is preliminary data.</text>
</comment>
<proteinExistence type="predicted"/>
<gene>
    <name evidence="2" type="ORF">DPMN_045027</name>
</gene>
<sequence length="110" mass="12177">MKSAKALPRYGSRRKDGKTEGGTTPISLRLWRGIMKANGFIPLNPEPLQASQLPVSQPSPVPAKSKPPVNSGIDQLVYTTRYGQANNGHLMNCSVNTESLFYLYQCIRDR</sequence>
<evidence type="ECO:0000313" key="3">
    <source>
        <dbReference type="Proteomes" id="UP000828390"/>
    </source>
</evidence>
<reference evidence="2" key="1">
    <citation type="journal article" date="2019" name="bioRxiv">
        <title>The Genome of the Zebra Mussel, Dreissena polymorpha: A Resource for Invasive Species Research.</title>
        <authorList>
            <person name="McCartney M.A."/>
            <person name="Auch B."/>
            <person name="Kono T."/>
            <person name="Mallez S."/>
            <person name="Zhang Y."/>
            <person name="Obille A."/>
            <person name="Becker A."/>
            <person name="Abrahante J.E."/>
            <person name="Garbe J."/>
            <person name="Badalamenti J.P."/>
            <person name="Herman A."/>
            <person name="Mangelson H."/>
            <person name="Liachko I."/>
            <person name="Sullivan S."/>
            <person name="Sone E.D."/>
            <person name="Koren S."/>
            <person name="Silverstein K.A.T."/>
            <person name="Beckman K.B."/>
            <person name="Gohl D.M."/>
        </authorList>
    </citation>
    <scope>NUCLEOTIDE SEQUENCE</scope>
    <source>
        <strain evidence="2">Duluth1</strain>
        <tissue evidence="2">Whole animal</tissue>
    </source>
</reference>
<name>A0A9D4D5L5_DREPO</name>
<feature type="region of interest" description="Disordered" evidence="1">
    <location>
        <begin position="1"/>
        <end position="25"/>
    </location>
</feature>
<dbReference type="EMBL" id="JAIWYP010000011">
    <property type="protein sequence ID" value="KAH3738394.1"/>
    <property type="molecule type" value="Genomic_DNA"/>
</dbReference>
<evidence type="ECO:0000313" key="2">
    <source>
        <dbReference type="EMBL" id="KAH3738394.1"/>
    </source>
</evidence>
<organism evidence="2 3">
    <name type="scientific">Dreissena polymorpha</name>
    <name type="common">Zebra mussel</name>
    <name type="synonym">Mytilus polymorpha</name>
    <dbReference type="NCBI Taxonomy" id="45954"/>
    <lineage>
        <taxon>Eukaryota</taxon>
        <taxon>Metazoa</taxon>
        <taxon>Spiralia</taxon>
        <taxon>Lophotrochozoa</taxon>
        <taxon>Mollusca</taxon>
        <taxon>Bivalvia</taxon>
        <taxon>Autobranchia</taxon>
        <taxon>Heteroconchia</taxon>
        <taxon>Euheterodonta</taxon>
        <taxon>Imparidentia</taxon>
        <taxon>Neoheterodontei</taxon>
        <taxon>Myida</taxon>
        <taxon>Dreissenoidea</taxon>
        <taxon>Dreissenidae</taxon>
        <taxon>Dreissena</taxon>
    </lineage>
</organism>
<reference evidence="2" key="2">
    <citation type="submission" date="2020-11" db="EMBL/GenBank/DDBJ databases">
        <authorList>
            <person name="McCartney M.A."/>
            <person name="Auch B."/>
            <person name="Kono T."/>
            <person name="Mallez S."/>
            <person name="Becker A."/>
            <person name="Gohl D.M."/>
            <person name="Silverstein K.A.T."/>
            <person name="Koren S."/>
            <person name="Bechman K.B."/>
            <person name="Herman A."/>
            <person name="Abrahante J.E."/>
            <person name="Garbe J."/>
        </authorList>
    </citation>
    <scope>NUCLEOTIDE SEQUENCE</scope>
    <source>
        <strain evidence="2">Duluth1</strain>
        <tissue evidence="2">Whole animal</tissue>
    </source>
</reference>
<dbReference type="AlphaFoldDB" id="A0A9D4D5L5"/>
<keyword evidence="3" id="KW-1185">Reference proteome</keyword>
<protein>
    <submittedName>
        <fullName evidence="2">Uncharacterized protein</fullName>
    </submittedName>
</protein>
<accession>A0A9D4D5L5</accession>
<feature type="compositionally biased region" description="Low complexity" evidence="1">
    <location>
        <begin position="51"/>
        <end position="69"/>
    </location>
</feature>
<evidence type="ECO:0000256" key="1">
    <source>
        <dbReference type="SAM" id="MobiDB-lite"/>
    </source>
</evidence>
<feature type="region of interest" description="Disordered" evidence="1">
    <location>
        <begin position="51"/>
        <end position="70"/>
    </location>
</feature>
<dbReference type="Proteomes" id="UP000828390">
    <property type="component" value="Unassembled WGS sequence"/>
</dbReference>